<feature type="region of interest" description="Disordered" evidence="1">
    <location>
        <begin position="1"/>
        <end position="77"/>
    </location>
</feature>
<evidence type="ECO:0000256" key="1">
    <source>
        <dbReference type="SAM" id="MobiDB-lite"/>
    </source>
</evidence>
<sequence length="533" mass="60243">MESVKESIQERAKHKREYDKRMNDRMIQSKEGKIDSSKALNAGLIVTESNETESERHVSSSRSENNIHTDDVDINSVNDKQPMADVQLVQTKDHVDSLIVQLNCKSVENADLKAQIQEKVFANTTLKNELKKIKGTSVDTKLAKSSTLGKPVLQPHRNESVVRQTAAFKSEQPRFSKPRFASQVNVKYDLPKSVTPHYFPIGRDPVLEKPYYKIVPSSSKNSYKESHGSNDMTHKYYIEEAKKKTQEKDRKSTTSVMPFAKSQNTTKSCKSKPKGNNQTSRVLPTSKSSCPTTTPMPKADHSRKSSPFSDFKHIVCSTCQKCVFNANHDACITKFLKEVNSRAKVQSLKTKNNTKPVEPTSHTQKPGRQIVTRNRFSPTKSFTVHEKINTPRSCLRWIPTGRIFNTVGLRWVPTGKNFTSSTTKVDCEPLNGLNKDITNPYECNQTLNVCAGTLNLSAGTSFNPKKERLKVWLLKKLMSKNQGPWGIHKQKQSPNSSQGVKEQQQQRAYFDDPCHELFHKLYISQGSSSNVHK</sequence>
<name>A0ABQ4WZ01_9ASTR</name>
<feature type="compositionally biased region" description="Low complexity" evidence="1">
    <location>
        <begin position="284"/>
        <end position="297"/>
    </location>
</feature>
<dbReference type="EMBL" id="BQNB010009061">
    <property type="protein sequence ID" value="GJS58181.1"/>
    <property type="molecule type" value="Genomic_DNA"/>
</dbReference>
<feature type="region of interest" description="Disordered" evidence="1">
    <location>
        <begin position="242"/>
        <end position="307"/>
    </location>
</feature>
<organism evidence="2 3">
    <name type="scientific">Tanacetum coccineum</name>
    <dbReference type="NCBI Taxonomy" id="301880"/>
    <lineage>
        <taxon>Eukaryota</taxon>
        <taxon>Viridiplantae</taxon>
        <taxon>Streptophyta</taxon>
        <taxon>Embryophyta</taxon>
        <taxon>Tracheophyta</taxon>
        <taxon>Spermatophyta</taxon>
        <taxon>Magnoliopsida</taxon>
        <taxon>eudicotyledons</taxon>
        <taxon>Gunneridae</taxon>
        <taxon>Pentapetalae</taxon>
        <taxon>asterids</taxon>
        <taxon>campanulids</taxon>
        <taxon>Asterales</taxon>
        <taxon>Asteraceae</taxon>
        <taxon>Asteroideae</taxon>
        <taxon>Anthemideae</taxon>
        <taxon>Anthemidinae</taxon>
        <taxon>Tanacetum</taxon>
    </lineage>
</organism>
<feature type="compositionally biased region" description="Polar residues" evidence="1">
    <location>
        <begin position="492"/>
        <end position="507"/>
    </location>
</feature>
<reference evidence="2" key="1">
    <citation type="journal article" date="2022" name="Int. J. Mol. Sci.">
        <title>Draft Genome of Tanacetum Coccineum: Genomic Comparison of Closely Related Tanacetum-Family Plants.</title>
        <authorList>
            <person name="Yamashiro T."/>
            <person name="Shiraishi A."/>
            <person name="Nakayama K."/>
            <person name="Satake H."/>
        </authorList>
    </citation>
    <scope>NUCLEOTIDE SEQUENCE</scope>
</reference>
<evidence type="ECO:0000313" key="3">
    <source>
        <dbReference type="Proteomes" id="UP001151760"/>
    </source>
</evidence>
<proteinExistence type="predicted"/>
<dbReference type="Proteomes" id="UP001151760">
    <property type="component" value="Unassembled WGS sequence"/>
</dbReference>
<accession>A0ABQ4WZ01</accession>
<feature type="compositionally biased region" description="Polar residues" evidence="1">
    <location>
        <begin position="253"/>
        <end position="283"/>
    </location>
</feature>
<feature type="compositionally biased region" description="Basic and acidic residues" evidence="1">
    <location>
        <begin position="242"/>
        <end position="252"/>
    </location>
</feature>
<evidence type="ECO:0000313" key="2">
    <source>
        <dbReference type="EMBL" id="GJS58181.1"/>
    </source>
</evidence>
<protein>
    <submittedName>
        <fullName evidence="2">Uncharacterized protein</fullName>
    </submittedName>
</protein>
<gene>
    <name evidence="2" type="ORF">Tco_0652965</name>
</gene>
<feature type="region of interest" description="Disordered" evidence="1">
    <location>
        <begin position="483"/>
        <end position="507"/>
    </location>
</feature>
<keyword evidence="3" id="KW-1185">Reference proteome</keyword>
<feature type="compositionally biased region" description="Basic and acidic residues" evidence="1">
    <location>
        <begin position="1"/>
        <end position="36"/>
    </location>
</feature>
<feature type="region of interest" description="Disordered" evidence="1">
    <location>
        <begin position="346"/>
        <end position="367"/>
    </location>
</feature>
<reference evidence="2" key="2">
    <citation type="submission" date="2022-01" db="EMBL/GenBank/DDBJ databases">
        <authorList>
            <person name="Yamashiro T."/>
            <person name="Shiraishi A."/>
            <person name="Satake H."/>
            <person name="Nakayama K."/>
        </authorList>
    </citation>
    <scope>NUCLEOTIDE SEQUENCE</scope>
</reference>
<comment type="caution">
    <text evidence="2">The sequence shown here is derived from an EMBL/GenBank/DDBJ whole genome shotgun (WGS) entry which is preliminary data.</text>
</comment>